<dbReference type="SUPFAM" id="SSF51306">
    <property type="entry name" value="LexA/Signal peptidase"/>
    <property type="match status" value="1"/>
</dbReference>
<evidence type="ECO:0000259" key="1">
    <source>
        <dbReference type="PROSITE" id="PS50943"/>
    </source>
</evidence>
<feature type="domain" description="HTH cro/C1-type" evidence="1">
    <location>
        <begin position="36"/>
        <end position="62"/>
    </location>
</feature>
<dbReference type="InterPro" id="IPR039418">
    <property type="entry name" value="LexA-like"/>
</dbReference>
<dbReference type="CDD" id="cd00093">
    <property type="entry name" value="HTH_XRE"/>
    <property type="match status" value="1"/>
</dbReference>
<evidence type="ECO:0000313" key="2">
    <source>
        <dbReference type="EMBL" id="MBG9977264.1"/>
    </source>
</evidence>
<protein>
    <submittedName>
        <fullName evidence="2">Multidrug transporter</fullName>
    </submittedName>
</protein>
<evidence type="ECO:0000313" key="3">
    <source>
        <dbReference type="Proteomes" id="UP000823401"/>
    </source>
</evidence>
<dbReference type="PANTHER" id="PTHR33516:SF2">
    <property type="entry name" value="LEXA REPRESSOR-RELATED"/>
    <property type="match status" value="1"/>
</dbReference>
<proteinExistence type="predicted"/>
<dbReference type="PROSITE" id="PS50943">
    <property type="entry name" value="HTH_CROC1"/>
    <property type="match status" value="1"/>
</dbReference>
<dbReference type="InterPro" id="IPR050077">
    <property type="entry name" value="LexA_repressor"/>
</dbReference>
<accession>A0ABS0LIJ7</accession>
<keyword evidence="3" id="KW-1185">Reference proteome</keyword>
<dbReference type="InterPro" id="IPR036286">
    <property type="entry name" value="LexA/Signal_pep-like_sf"/>
</dbReference>
<sequence length="234" mass="26361">MNREEFLKMMIESKFGNVKAFSEFVGVPYTTIRTILENGIGRAGVDNVLKICKGLDISPEQLTNDFKINSVIANTMGTLISLDNNRQVKVYDFTNDQLKEQNNVINFPDRVEEVHKSIINGRKSAAGYAIEVDDYDAEVKSESMVPHGADERVEIAGDSMEPLILKGDEVYIRHQPTVENGEVAIVRIENEGVTCKKFYVDHDTKTITLKSENKKYEDMHFDPSQVTVLGKVLL</sequence>
<dbReference type="CDD" id="cd06529">
    <property type="entry name" value="S24_LexA-like"/>
    <property type="match status" value="1"/>
</dbReference>
<dbReference type="EMBL" id="JACCEL010000001">
    <property type="protein sequence ID" value="MBG9977264.1"/>
    <property type="molecule type" value="Genomic_DNA"/>
</dbReference>
<reference evidence="2 3" key="1">
    <citation type="submission" date="2020-07" db="EMBL/GenBank/DDBJ databases">
        <title>Facklamia lactis sp. nov., isolated from raw milk.</title>
        <authorList>
            <person name="Doll E.V."/>
            <person name="Huptas C."/>
            <person name="Staib L."/>
            <person name="Wenning M."/>
            <person name="Scherer S."/>
        </authorList>
    </citation>
    <scope>NUCLEOTIDE SEQUENCE [LARGE SCALE GENOMIC DNA]</scope>
    <source>
        <strain evidence="2 3">DSM 104272</strain>
    </source>
</reference>
<dbReference type="InterPro" id="IPR001387">
    <property type="entry name" value="Cro/C1-type_HTH"/>
</dbReference>
<dbReference type="Gene3D" id="2.10.109.10">
    <property type="entry name" value="Umud Fragment, subunit A"/>
    <property type="match status" value="1"/>
</dbReference>
<dbReference type="Pfam" id="PF00717">
    <property type="entry name" value="Peptidase_S24"/>
    <property type="match status" value="1"/>
</dbReference>
<dbReference type="PANTHER" id="PTHR33516">
    <property type="entry name" value="LEXA REPRESSOR"/>
    <property type="match status" value="1"/>
</dbReference>
<dbReference type="InterPro" id="IPR015927">
    <property type="entry name" value="Peptidase_S24_S26A/B/C"/>
</dbReference>
<name>A0ABS0LIJ7_9LACT</name>
<organism evidence="2 3">
    <name type="scientific">Ruoffia tabacinasalis</name>
    <dbReference type="NCBI Taxonomy" id="87458"/>
    <lineage>
        <taxon>Bacteria</taxon>
        <taxon>Bacillati</taxon>
        <taxon>Bacillota</taxon>
        <taxon>Bacilli</taxon>
        <taxon>Lactobacillales</taxon>
        <taxon>Aerococcaceae</taxon>
        <taxon>Ruoffia</taxon>
    </lineage>
</organism>
<comment type="caution">
    <text evidence="2">The sequence shown here is derived from an EMBL/GenBank/DDBJ whole genome shotgun (WGS) entry which is preliminary data.</text>
</comment>
<dbReference type="Proteomes" id="UP000823401">
    <property type="component" value="Unassembled WGS sequence"/>
</dbReference>
<gene>
    <name evidence="2" type="ORF">HYQ42_00570</name>
</gene>